<keyword evidence="1" id="KW-0548">Nucleotidyltransferase</keyword>
<evidence type="ECO:0000256" key="2">
    <source>
        <dbReference type="SAM" id="MobiDB-lite"/>
    </source>
</evidence>
<feature type="compositionally biased region" description="Polar residues" evidence="2">
    <location>
        <begin position="133"/>
        <end position="146"/>
    </location>
</feature>
<keyword evidence="1" id="KW-0694">RNA-binding</keyword>
<accession>A0ABP0WWQ2</accession>
<evidence type="ECO:0000313" key="5">
    <source>
        <dbReference type="Proteomes" id="UP001497444"/>
    </source>
</evidence>
<sequence length="1150" mass="131575">MILAASSVTMRGLWKLLSWAIGSSSRGDEEEEEEEDFQSEEEEEDEDFKSEEEDEDEDFKSEEEDEDEDFKSEEEDEDEDFKSEEEDEDELSSASSAATTFKGDSDSITSFSSTVSSVQDGAAVEEFEDSYSPAESQSENSTNSHFLSRKKRSGGSSRTHLATDSFSDLDEPEAPLQQQQQFHNFHLSHPFATARHREIAPKSQNYTNSQSYANSRNLRSLNFLSADGALEQIQGRMSKTKGSTRQKASFYSTDLKQIQLRKLENVIALDKDWDVLFPDVREVLSVWPWPTLIEEQVALGQLNFNKFLVVLNCLGELPYKPEEVLSIDQITHIKNMKLEEVAEYVCHEVAIFKDIPRNEFPVINRAWLKQNEPISFECNVDRCGNYKLKIVKQKQVSTLLHRTFGEDRVMPVYFDERPTDHARSKIIQDGILVGLRRYRFWTFKDSGKDDFKDRNKPEGKQAVKCYFVCTESLADIDLEDPSFKFFTRIHAARCHIMHIHTVPIMAKFASRLQLALSKSTTADIDLTNANIEIKMIEDVLCKTLDDSGKPMSHTDGTGEISEDVAKLLPVSVFKGKVNNKEHGMTSVLTRKCPHSLQGYPTLVQIRMFFRGEAFKGTLQVNQKLKGLKIYYRESMKKISADRVLQDFSTVNSLEILNTSRKPKEANLSHDLIILLSVGKVPPSFFIELVQKALDNVQNMFTKWELAFKEVENCLQGVGEQTYRMLNAGFPINHPQVQKNLRMLTQDRIPDIRKGCVPLPGSFYLMGTSDPTENKVLKRNQVAIAMGEGKISGKVLVYKNPGKHRGDVHVFDAIWDSQLDPYIGASQYTIFFSVLGDRPVVDEMANSDLDGDLYWVCNNEKLLSYFIPSAPWKRSVKRPDYAQADRDRPGNLTPEQLEQALFQKFLDVRFQTFRTMQNAAKYWLAHMDQFLMTNKYLDSPDETSPLLKKIDQLTDIFYSALDADKNGEKVELPPKLRPVLWPHFMEKKANTKKTEFYKSTSVLGQIYDMADISTNNLGYSHQETMEYDRNFEFEGFEKYIDKWRGLLQRYNKEMNGASKGRQNEILVKFQKILMGIRKPLSQVLEEASAVYVVNHEHALFNMERGYPPSLHFAMTIALPQLCDIYSRNVAEGGAAPYSSAPSVRNKLLRHS</sequence>
<feature type="domain" description="RDRP core" evidence="3">
    <location>
        <begin position="396"/>
        <end position="1008"/>
    </location>
</feature>
<keyword evidence="1" id="KW-0943">RNA-mediated gene silencing</keyword>
<dbReference type="Proteomes" id="UP001497444">
    <property type="component" value="Chromosome 3"/>
</dbReference>
<feature type="region of interest" description="Disordered" evidence="2">
    <location>
        <begin position="22"/>
        <end position="177"/>
    </location>
</feature>
<feature type="compositionally biased region" description="Low complexity" evidence="2">
    <location>
        <begin position="106"/>
        <end position="118"/>
    </location>
</feature>
<dbReference type="PANTHER" id="PTHR23079:SF55">
    <property type="entry name" value="RNA-DIRECTED RNA POLYMERASE"/>
    <property type="match status" value="1"/>
</dbReference>
<keyword evidence="1" id="KW-0696">RNA-directed RNA polymerase</keyword>
<comment type="catalytic activity">
    <reaction evidence="1">
        <text>RNA(n) + a ribonucleoside 5'-triphosphate = RNA(n+1) + diphosphate</text>
        <dbReference type="Rhea" id="RHEA:21248"/>
        <dbReference type="Rhea" id="RHEA-COMP:14527"/>
        <dbReference type="Rhea" id="RHEA-COMP:17342"/>
        <dbReference type="ChEBI" id="CHEBI:33019"/>
        <dbReference type="ChEBI" id="CHEBI:61557"/>
        <dbReference type="ChEBI" id="CHEBI:140395"/>
        <dbReference type="EC" id="2.7.7.48"/>
    </reaction>
</comment>
<gene>
    <name evidence="4" type="ORF">CSSPJE1EN1_LOCUS15338</name>
</gene>
<evidence type="ECO:0000313" key="4">
    <source>
        <dbReference type="EMBL" id="CAK9269860.1"/>
    </source>
</evidence>
<evidence type="ECO:0000259" key="3">
    <source>
        <dbReference type="Pfam" id="PF05183"/>
    </source>
</evidence>
<organism evidence="4 5">
    <name type="scientific">Sphagnum jensenii</name>
    <dbReference type="NCBI Taxonomy" id="128206"/>
    <lineage>
        <taxon>Eukaryota</taxon>
        <taxon>Viridiplantae</taxon>
        <taxon>Streptophyta</taxon>
        <taxon>Embryophyta</taxon>
        <taxon>Bryophyta</taxon>
        <taxon>Sphagnophytina</taxon>
        <taxon>Sphagnopsida</taxon>
        <taxon>Sphagnales</taxon>
        <taxon>Sphagnaceae</taxon>
        <taxon>Sphagnum</taxon>
    </lineage>
</organism>
<keyword evidence="1" id="KW-0808">Transferase</keyword>
<name>A0ABP0WWQ2_9BRYO</name>
<dbReference type="EC" id="2.7.7.48" evidence="1"/>
<dbReference type="InterPro" id="IPR057596">
    <property type="entry name" value="RDRP_core"/>
</dbReference>
<reference evidence="4" key="1">
    <citation type="submission" date="2024-02" db="EMBL/GenBank/DDBJ databases">
        <authorList>
            <consortium name="ELIXIR-Norway"/>
            <consortium name="Elixir Norway"/>
        </authorList>
    </citation>
    <scope>NUCLEOTIDE SEQUENCE</scope>
</reference>
<comment type="similarity">
    <text evidence="1">Belongs to the RdRP family.</text>
</comment>
<feature type="compositionally biased region" description="Acidic residues" evidence="2">
    <location>
        <begin position="28"/>
        <end position="91"/>
    </location>
</feature>
<dbReference type="EMBL" id="OZ020098">
    <property type="protein sequence ID" value="CAK9269860.1"/>
    <property type="molecule type" value="Genomic_DNA"/>
</dbReference>
<evidence type="ECO:0000256" key="1">
    <source>
        <dbReference type="RuleBase" id="RU363098"/>
    </source>
</evidence>
<proteinExistence type="inferred from homology"/>
<keyword evidence="5" id="KW-1185">Reference proteome</keyword>
<dbReference type="Pfam" id="PF05183">
    <property type="entry name" value="RdRP"/>
    <property type="match status" value="1"/>
</dbReference>
<dbReference type="InterPro" id="IPR007855">
    <property type="entry name" value="RDRP"/>
</dbReference>
<protein>
    <recommendedName>
        <fullName evidence="1">RNA-dependent RNA polymerase</fullName>
        <ecNumber evidence="1">2.7.7.48</ecNumber>
    </recommendedName>
</protein>
<dbReference type="PANTHER" id="PTHR23079">
    <property type="entry name" value="RNA-DEPENDENT RNA POLYMERASE"/>
    <property type="match status" value="1"/>
</dbReference>
<comment type="function">
    <text evidence="1">Probably involved in the RNA silencing pathway and required for the generation of small interfering RNAs (siRNAs).</text>
</comment>